<protein>
    <submittedName>
        <fullName evidence="1">Uncharacterized protein</fullName>
    </submittedName>
</protein>
<gene>
    <name evidence="1" type="ordered locus">MICA_1865</name>
</gene>
<evidence type="ECO:0000313" key="1">
    <source>
        <dbReference type="EMBL" id="AEP10176.1"/>
    </source>
</evidence>
<dbReference type="Proteomes" id="UP000009286">
    <property type="component" value="Chromosome"/>
</dbReference>
<accession>G2KM82</accession>
<dbReference type="EMBL" id="CP002382">
    <property type="protein sequence ID" value="AEP10176.1"/>
    <property type="molecule type" value="Genomic_DNA"/>
</dbReference>
<reference evidence="1 2" key="1">
    <citation type="journal article" date="2011" name="BMC Genomics">
        <title>Genomic insights into an obligate epibiotic bacterial predator: Micavibrio aeruginosavorus ARL-13.</title>
        <authorList>
            <person name="Wang Z."/>
            <person name="Kadouri D."/>
            <person name="Wu M."/>
        </authorList>
    </citation>
    <scope>NUCLEOTIDE SEQUENCE [LARGE SCALE GENOMIC DNA]</scope>
    <source>
        <strain evidence="1 2">ARL-13</strain>
    </source>
</reference>
<dbReference type="KEGG" id="mai:MICA_1865"/>
<sequence length="38" mass="4464">MRKRLRLSHLLPRLRLDPSCEDAVRDKFQSPALMLPFG</sequence>
<dbReference type="AlphaFoldDB" id="G2KM82"/>
<dbReference type="HOGENOM" id="CLU_3330098_0_0_5"/>
<keyword evidence="2" id="KW-1185">Reference proteome</keyword>
<name>G2KM82_MICAA</name>
<proteinExistence type="predicted"/>
<organism evidence="1 2">
    <name type="scientific">Micavibrio aeruginosavorus (strain ARL-13)</name>
    <dbReference type="NCBI Taxonomy" id="856793"/>
    <lineage>
        <taxon>Bacteria</taxon>
        <taxon>Pseudomonadati</taxon>
        <taxon>Bdellovibrionota</taxon>
        <taxon>Bdellovibrionia</taxon>
        <taxon>Bdellovibrionales</taxon>
        <taxon>Pseudobdellovibrionaceae</taxon>
        <taxon>Micavibrio</taxon>
    </lineage>
</organism>
<evidence type="ECO:0000313" key="2">
    <source>
        <dbReference type="Proteomes" id="UP000009286"/>
    </source>
</evidence>